<evidence type="ECO:0000313" key="5">
    <source>
        <dbReference type="Proteomes" id="UP000266177"/>
    </source>
</evidence>
<dbReference type="RefSeq" id="WP_119790703.1">
    <property type="nucleotide sequence ID" value="NZ_QYZD01000001.1"/>
</dbReference>
<sequence>MSNTTDRRVKRTKKRIRRALIELMNEKEFGAITVQDIAERADINRGTFYLHYQDKYDLFERSVDDMLEELAKAVGPTEDEKRSNTHAYPEKQVIRLFSHFRMHRDFYKTMFGDNARTYFNNRFTEMLYKQFSQAFESLKLTPRPVNGLNKEIVSHYVLFAHLGVLVSWLDQDTPYSPEYMAKQLESIYDYAYSSGRAKEEQAVSANRHLFEEK</sequence>
<dbReference type="EMBL" id="QYZD01000001">
    <property type="protein sequence ID" value="RJG26986.1"/>
    <property type="molecule type" value="Genomic_DNA"/>
</dbReference>
<proteinExistence type="predicted"/>
<evidence type="ECO:0000259" key="3">
    <source>
        <dbReference type="PROSITE" id="PS50977"/>
    </source>
</evidence>
<dbReference type="Pfam" id="PF14278">
    <property type="entry name" value="TetR_C_8"/>
    <property type="match status" value="1"/>
</dbReference>
<comment type="caution">
    <text evidence="4">The sequence shown here is derived from an EMBL/GenBank/DDBJ whole genome shotgun (WGS) entry which is preliminary data.</text>
</comment>
<keyword evidence="1 2" id="KW-0238">DNA-binding</keyword>
<dbReference type="OrthoDB" id="9810250at2"/>
<protein>
    <submittedName>
        <fullName evidence="4">TetR/AcrR family transcriptional regulator</fullName>
    </submittedName>
</protein>
<dbReference type="PANTHER" id="PTHR43479">
    <property type="entry name" value="ACREF/ENVCD OPERON REPRESSOR-RELATED"/>
    <property type="match status" value="1"/>
</dbReference>
<feature type="DNA-binding region" description="H-T-H motif" evidence="2">
    <location>
        <begin position="33"/>
        <end position="52"/>
    </location>
</feature>
<dbReference type="InterPro" id="IPR009057">
    <property type="entry name" value="Homeodomain-like_sf"/>
</dbReference>
<gene>
    <name evidence="4" type="ORF">DQX05_02990</name>
</gene>
<dbReference type="Proteomes" id="UP000266177">
    <property type="component" value="Unassembled WGS sequence"/>
</dbReference>
<dbReference type="GO" id="GO:0003677">
    <property type="term" value="F:DNA binding"/>
    <property type="evidence" value="ECO:0007669"/>
    <property type="project" value="UniProtKB-UniRule"/>
</dbReference>
<accession>A0A3A3GTQ0</accession>
<dbReference type="InterPro" id="IPR039532">
    <property type="entry name" value="TetR_C_Firmicutes"/>
</dbReference>
<feature type="domain" description="HTH tetR-type" evidence="3">
    <location>
        <begin position="10"/>
        <end position="70"/>
    </location>
</feature>
<dbReference type="Pfam" id="PF00440">
    <property type="entry name" value="TetR_N"/>
    <property type="match status" value="1"/>
</dbReference>
<dbReference type="PROSITE" id="PS50977">
    <property type="entry name" value="HTH_TETR_2"/>
    <property type="match status" value="1"/>
</dbReference>
<reference evidence="4 5" key="1">
    <citation type="submission" date="2018-09" db="EMBL/GenBank/DDBJ databases">
        <title>Paenibacillus SK2017-BO5.</title>
        <authorList>
            <person name="Piskunova J.V."/>
            <person name="Dubiley S.A."/>
            <person name="Severinov K.V."/>
        </authorList>
    </citation>
    <scope>NUCLEOTIDE SEQUENCE [LARGE SCALE GENOMIC DNA]</scope>
    <source>
        <strain evidence="4 5">BO5</strain>
    </source>
</reference>
<evidence type="ECO:0000256" key="1">
    <source>
        <dbReference type="ARBA" id="ARBA00023125"/>
    </source>
</evidence>
<dbReference type="InterPro" id="IPR050624">
    <property type="entry name" value="HTH-type_Tx_Regulator"/>
</dbReference>
<dbReference type="PANTHER" id="PTHR43479:SF23">
    <property type="entry name" value="HTH TETR-TYPE DOMAIN-CONTAINING PROTEIN"/>
    <property type="match status" value="1"/>
</dbReference>
<dbReference type="InterPro" id="IPR001647">
    <property type="entry name" value="HTH_TetR"/>
</dbReference>
<dbReference type="AlphaFoldDB" id="A0A3A3GTQ0"/>
<name>A0A3A3GTQ0_PANTH</name>
<evidence type="ECO:0000256" key="2">
    <source>
        <dbReference type="PROSITE-ProRule" id="PRU00335"/>
    </source>
</evidence>
<organism evidence="4 5">
    <name type="scientific">Paenibacillus thiaminolyticus</name>
    <name type="common">Bacillus thiaminolyticus</name>
    <dbReference type="NCBI Taxonomy" id="49283"/>
    <lineage>
        <taxon>Bacteria</taxon>
        <taxon>Bacillati</taxon>
        <taxon>Bacillota</taxon>
        <taxon>Bacilli</taxon>
        <taxon>Bacillales</taxon>
        <taxon>Paenibacillaceae</taxon>
        <taxon>Paenibacillus</taxon>
    </lineage>
</organism>
<dbReference type="Gene3D" id="1.10.357.10">
    <property type="entry name" value="Tetracycline Repressor, domain 2"/>
    <property type="match status" value="1"/>
</dbReference>
<evidence type="ECO:0000313" key="4">
    <source>
        <dbReference type="EMBL" id="RJG26986.1"/>
    </source>
</evidence>
<dbReference type="SUPFAM" id="SSF46689">
    <property type="entry name" value="Homeodomain-like"/>
    <property type="match status" value="1"/>
</dbReference>